<keyword evidence="7 11" id="KW-0143">Chaperone</keyword>
<evidence type="ECO:0000256" key="5">
    <source>
        <dbReference type="ARBA" id="ARBA00022618"/>
    </source>
</evidence>
<dbReference type="InterPro" id="IPR008880">
    <property type="entry name" value="Trigger_fac_C"/>
</dbReference>
<evidence type="ECO:0000256" key="1">
    <source>
        <dbReference type="ARBA" id="ARBA00000971"/>
    </source>
</evidence>
<evidence type="ECO:0000313" key="15">
    <source>
        <dbReference type="EMBL" id="CEN56067.1"/>
    </source>
</evidence>
<dbReference type="HAMAP" id="MF_00303">
    <property type="entry name" value="Trigger_factor_Tig"/>
    <property type="match status" value="1"/>
</dbReference>
<evidence type="ECO:0000313" key="16">
    <source>
        <dbReference type="Proteomes" id="UP000056322"/>
    </source>
</evidence>
<dbReference type="SUPFAM" id="SSF102735">
    <property type="entry name" value="Trigger factor ribosome-binding domain"/>
    <property type="match status" value="1"/>
</dbReference>
<dbReference type="Pfam" id="PF00254">
    <property type="entry name" value="FKBP_C"/>
    <property type="match status" value="1"/>
</dbReference>
<accession>A0A0B7IZX9</accession>
<proteinExistence type="inferred from homology"/>
<evidence type="ECO:0000256" key="7">
    <source>
        <dbReference type="ARBA" id="ARBA00023186"/>
    </source>
</evidence>
<dbReference type="GO" id="GO:0005737">
    <property type="term" value="C:cytoplasm"/>
    <property type="evidence" value="ECO:0007669"/>
    <property type="project" value="UniProtKB-SubCell"/>
</dbReference>
<dbReference type="GO" id="GO:0003755">
    <property type="term" value="F:peptidyl-prolyl cis-trans isomerase activity"/>
    <property type="evidence" value="ECO:0007669"/>
    <property type="project" value="UniProtKB-UniRule"/>
</dbReference>
<dbReference type="GO" id="GO:0043335">
    <property type="term" value="P:protein unfolding"/>
    <property type="evidence" value="ECO:0007669"/>
    <property type="project" value="TreeGrafter"/>
</dbReference>
<evidence type="ECO:0000256" key="10">
    <source>
        <dbReference type="ARBA" id="ARBA00029986"/>
    </source>
</evidence>
<comment type="function">
    <text evidence="11">Involved in protein export. Acts as a chaperone by maintaining the newly synthesized protein in an open conformation. Functions as a peptidyl-prolyl cis-trans isomerase.</text>
</comment>
<dbReference type="NCBIfam" id="TIGR00115">
    <property type="entry name" value="tig"/>
    <property type="match status" value="1"/>
</dbReference>
<keyword evidence="8 11" id="KW-0413">Isomerase</keyword>
<dbReference type="PANTHER" id="PTHR30560">
    <property type="entry name" value="TRIGGER FACTOR CHAPERONE AND PEPTIDYL-PROLYL CIS/TRANS ISOMERASE"/>
    <property type="match status" value="1"/>
</dbReference>
<comment type="catalytic activity">
    <reaction evidence="1 11">
        <text>[protein]-peptidylproline (omega=180) = [protein]-peptidylproline (omega=0)</text>
        <dbReference type="Rhea" id="RHEA:16237"/>
        <dbReference type="Rhea" id="RHEA-COMP:10747"/>
        <dbReference type="Rhea" id="RHEA-COMP:10748"/>
        <dbReference type="ChEBI" id="CHEBI:83833"/>
        <dbReference type="ChEBI" id="CHEBI:83834"/>
        <dbReference type="EC" id="5.2.1.8"/>
    </reaction>
</comment>
<dbReference type="InterPro" id="IPR001179">
    <property type="entry name" value="PPIase_FKBP_dom"/>
</dbReference>
<dbReference type="Gene3D" id="3.30.70.1050">
    <property type="entry name" value="Trigger factor ribosome-binding domain"/>
    <property type="match status" value="1"/>
</dbReference>
<dbReference type="Proteomes" id="UP000056322">
    <property type="component" value="Chromosome 1"/>
</dbReference>
<reference evidence="16" key="1">
    <citation type="submission" date="2014-12" db="EMBL/GenBank/DDBJ databases">
        <authorList>
            <person name="Salcher M.M."/>
        </authorList>
    </citation>
    <scope>NUCLEOTIDE SEQUENCE [LARGE SCALE GENOMIC DNA]</scope>
    <source>
        <strain evidence="16">MMS-10A-171</strain>
    </source>
</reference>
<evidence type="ECO:0000256" key="11">
    <source>
        <dbReference type="HAMAP-Rule" id="MF_00303"/>
    </source>
</evidence>
<evidence type="ECO:0000256" key="3">
    <source>
        <dbReference type="ARBA" id="ARBA00013194"/>
    </source>
</evidence>
<dbReference type="Pfam" id="PF05698">
    <property type="entry name" value="Trigger_C"/>
    <property type="match status" value="1"/>
</dbReference>
<comment type="similarity">
    <text evidence="2 11">Belongs to the FKBP-type PPIase family. Tig subfamily.</text>
</comment>
<feature type="domain" description="Trigger factor ribosome-binding bacterial" evidence="13">
    <location>
        <begin position="1"/>
        <end position="144"/>
    </location>
</feature>
<dbReference type="SUPFAM" id="SSF109998">
    <property type="entry name" value="Triger factor/SurA peptide-binding domain-like"/>
    <property type="match status" value="1"/>
</dbReference>
<evidence type="ECO:0000259" key="14">
    <source>
        <dbReference type="Pfam" id="PF05698"/>
    </source>
</evidence>
<dbReference type="GO" id="GO:0015031">
    <property type="term" value="P:protein transport"/>
    <property type="evidence" value="ECO:0007669"/>
    <property type="project" value="UniProtKB-UniRule"/>
</dbReference>
<keyword evidence="6 11" id="KW-0697">Rotamase</keyword>
<sequence>MSATVEIISKLERRMTVTVPMKPIEDEINQRIGQLMRTAKLPGFRPGKVPAKFVHQQYGAQARDEALTNAVERSFSEGVETNKLRVAGYPNIEHKPFAEADKEFEYVATFEVFPEVEIGDLSKVKIERPVLDVAAADVNRTLDVLVKQRATYEPVKRAAKKGDKVKLGLSASIDGNEVESTGGQTIDLVIGEGGRVPQFDEHLLGAKAGAEATFEIVYPADHQPEQLAGKTVSYKVNFVEVAEVKLPEIDAAFAKTLGVDDGDVEKMKAEIKESLSQEVTKRVRQNVKEQVFDALVANAKFDLPNALLGMEIDRLMQMSRHNLQQRGVDLANVTLEPSMFEDQAKRGATLRLVLMHLVNEHALQADADQVRAMVDQFSVSFERPEDVVRWYYDDVKRLDEPAALATEENVVNWVLSAAKVTDKKVKFDDLMGNA</sequence>
<evidence type="ECO:0000256" key="6">
    <source>
        <dbReference type="ARBA" id="ARBA00023110"/>
    </source>
</evidence>
<dbReference type="HOGENOM" id="CLU_033058_2_0_4"/>
<dbReference type="InterPro" id="IPR036611">
    <property type="entry name" value="Trigger_fac_ribosome-bd_sf"/>
</dbReference>
<feature type="domain" description="Trigger factor C-terminal" evidence="14">
    <location>
        <begin position="264"/>
        <end position="415"/>
    </location>
</feature>
<dbReference type="OrthoDB" id="9767721at2"/>
<evidence type="ECO:0000256" key="8">
    <source>
        <dbReference type="ARBA" id="ARBA00023235"/>
    </source>
</evidence>
<dbReference type="InterPro" id="IPR005215">
    <property type="entry name" value="Trig_fac"/>
</dbReference>
<dbReference type="RefSeq" id="WP_045751242.1">
    <property type="nucleotide sequence ID" value="NZ_LN794158.1"/>
</dbReference>
<dbReference type="InterPro" id="IPR027304">
    <property type="entry name" value="Trigger_fact/SurA_dom_sf"/>
</dbReference>
<dbReference type="AlphaFoldDB" id="A0A0B7IZX9"/>
<dbReference type="EMBL" id="LN794158">
    <property type="protein sequence ID" value="CEN56067.1"/>
    <property type="molecule type" value="Genomic_DNA"/>
</dbReference>
<keyword evidence="5 11" id="KW-0132">Cell division</keyword>
<dbReference type="GO" id="GO:0044183">
    <property type="term" value="F:protein folding chaperone"/>
    <property type="evidence" value="ECO:0007669"/>
    <property type="project" value="TreeGrafter"/>
</dbReference>
<name>A0A0B7IZX9_9PROT</name>
<keyword evidence="9 11" id="KW-0131">Cell cycle</keyword>
<dbReference type="SUPFAM" id="SSF54534">
    <property type="entry name" value="FKBP-like"/>
    <property type="match status" value="1"/>
</dbReference>
<dbReference type="GO" id="GO:0043022">
    <property type="term" value="F:ribosome binding"/>
    <property type="evidence" value="ECO:0007669"/>
    <property type="project" value="TreeGrafter"/>
</dbReference>
<evidence type="ECO:0000256" key="4">
    <source>
        <dbReference type="ARBA" id="ARBA00016902"/>
    </source>
</evidence>
<evidence type="ECO:0000256" key="9">
    <source>
        <dbReference type="ARBA" id="ARBA00023306"/>
    </source>
</evidence>
<comment type="subcellular location">
    <subcellularLocation>
        <location evidence="11">Cytoplasm</location>
    </subcellularLocation>
    <text evidence="11">About half TF is bound to the ribosome near the polypeptide exit tunnel while the other half is free in the cytoplasm.</text>
</comment>
<keyword evidence="11" id="KW-0963">Cytoplasm</keyword>
<dbReference type="InterPro" id="IPR037041">
    <property type="entry name" value="Trigger_fac_C_sf"/>
</dbReference>
<dbReference type="Gene3D" id="3.10.50.40">
    <property type="match status" value="1"/>
</dbReference>
<dbReference type="InterPro" id="IPR046357">
    <property type="entry name" value="PPIase_dom_sf"/>
</dbReference>
<dbReference type="Gene3D" id="1.10.3120.10">
    <property type="entry name" value="Trigger factor, C-terminal domain"/>
    <property type="match status" value="1"/>
</dbReference>
<gene>
    <name evidence="11 15" type="primary">tig</name>
    <name evidence="15" type="ORF">BN1209_1026</name>
</gene>
<dbReference type="GO" id="GO:0051301">
    <property type="term" value="P:cell division"/>
    <property type="evidence" value="ECO:0007669"/>
    <property type="project" value="UniProtKB-KW"/>
</dbReference>
<dbReference type="KEGG" id="mbac:BN1209_1026"/>
<dbReference type="GO" id="GO:0051083">
    <property type="term" value="P:'de novo' cotranslational protein folding"/>
    <property type="evidence" value="ECO:0007669"/>
    <property type="project" value="TreeGrafter"/>
</dbReference>
<dbReference type="PIRSF" id="PIRSF003095">
    <property type="entry name" value="Trigger_factor"/>
    <property type="match status" value="1"/>
</dbReference>
<dbReference type="Pfam" id="PF05697">
    <property type="entry name" value="Trigger_N"/>
    <property type="match status" value="1"/>
</dbReference>
<feature type="domain" description="PPIase FKBP-type" evidence="12">
    <location>
        <begin position="156"/>
        <end position="236"/>
    </location>
</feature>
<organism evidence="15 16">
    <name type="scientific">Candidatus Methylopumilus turicensis</name>
    <dbReference type="NCBI Taxonomy" id="1581680"/>
    <lineage>
        <taxon>Bacteria</taxon>
        <taxon>Pseudomonadati</taxon>
        <taxon>Pseudomonadota</taxon>
        <taxon>Betaproteobacteria</taxon>
        <taxon>Nitrosomonadales</taxon>
        <taxon>Methylophilaceae</taxon>
        <taxon>Candidatus Methylopumilus</taxon>
    </lineage>
</organism>
<evidence type="ECO:0000259" key="13">
    <source>
        <dbReference type="Pfam" id="PF05697"/>
    </source>
</evidence>
<dbReference type="STRING" id="1581680.BN1209_1026"/>
<comment type="domain">
    <text evidence="11">Consists of 3 domains; the N-terminus binds the ribosome, the middle domain has PPIase activity, while the C-terminus has intrinsic chaperone activity on its own.</text>
</comment>
<dbReference type="EC" id="5.2.1.8" evidence="3 11"/>
<evidence type="ECO:0000256" key="2">
    <source>
        <dbReference type="ARBA" id="ARBA00005464"/>
    </source>
</evidence>
<keyword evidence="16" id="KW-1185">Reference proteome</keyword>
<dbReference type="PANTHER" id="PTHR30560:SF3">
    <property type="entry name" value="TRIGGER FACTOR-LIKE PROTEIN TIG, CHLOROPLASTIC"/>
    <property type="match status" value="1"/>
</dbReference>
<dbReference type="InterPro" id="IPR008881">
    <property type="entry name" value="Trigger_fac_ribosome-bd_bac"/>
</dbReference>
<evidence type="ECO:0000259" key="12">
    <source>
        <dbReference type="Pfam" id="PF00254"/>
    </source>
</evidence>
<protein>
    <recommendedName>
        <fullName evidence="4 11">Trigger factor</fullName>
        <shortName evidence="11">TF</shortName>
        <ecNumber evidence="3 11">5.2.1.8</ecNumber>
    </recommendedName>
    <alternativeName>
        <fullName evidence="10 11">PPIase</fullName>
    </alternativeName>
</protein>